<name>A0A1D7XFG7_9CAUD</name>
<gene>
    <name evidence="1" type="ORF">ESCO13_00193</name>
</gene>
<dbReference type="Proteomes" id="UP000225358">
    <property type="component" value="Segment"/>
</dbReference>
<protein>
    <submittedName>
        <fullName evidence="1">Uncharacterized protein</fullName>
    </submittedName>
</protein>
<evidence type="ECO:0000313" key="2">
    <source>
        <dbReference type="Proteomes" id="UP000225358"/>
    </source>
</evidence>
<evidence type="ECO:0000313" key="1">
    <source>
        <dbReference type="EMBL" id="AOQ27313.1"/>
    </source>
</evidence>
<dbReference type="EMBL" id="KX552041">
    <property type="protein sequence ID" value="AOQ27313.1"/>
    <property type="molecule type" value="Genomic_DNA"/>
</dbReference>
<reference evidence="1" key="1">
    <citation type="submission" date="2017-02" db="EMBL/GenBank/DDBJ databases">
        <title>Complete genome sequence of two Escherichia coli phages, vB_EcoM_ ESCO5 and vB_EcoM_ESCO13, which are related to phAPEC8.</title>
        <authorList>
            <person name="Trotereau A."/>
            <person name="Gonnet M."/>
            <person name="Viardot A."/>
            <person name="Lalmanach A.-C."/>
            <person name="Guabiraba R."/>
            <person name="Chanteloup N."/>
            <person name="Schouler C."/>
        </authorList>
    </citation>
    <scope>NUCLEOTIDE SEQUENCE [LARGE SCALE GENOMIC DNA]</scope>
</reference>
<organism evidence="1 2">
    <name type="scientific">Escherichia phage ESCO13</name>
    <dbReference type="NCBI Taxonomy" id="1881104"/>
    <lineage>
        <taxon>Viruses</taxon>
        <taxon>Duplodnaviria</taxon>
        <taxon>Heunggongvirae</taxon>
        <taxon>Uroviricota</taxon>
        <taxon>Caudoviricetes</taxon>
        <taxon>Stephanstirmvirinae</taxon>
        <taxon>Phapecoctavirus</taxon>
        <taxon>Phapecoctavirus ESCO13</taxon>
    </lineage>
</organism>
<sequence>MRKLVSFNVSILVDEQNEDVIKGLANKIAGGMTEAEVWEECARLYEEGVIEVLGDEINMDDVVKVTVERIHD</sequence>
<accession>A0A1D7XFG7</accession>
<keyword evidence="2" id="KW-1185">Reference proteome</keyword>
<proteinExistence type="predicted"/>